<dbReference type="PANTHER" id="PTHR11036:SF127">
    <property type="entry name" value="SEMAPHORIN-1A"/>
    <property type="match status" value="1"/>
</dbReference>
<dbReference type="SUPFAM" id="SSF101912">
    <property type="entry name" value="Sema domain"/>
    <property type="match status" value="1"/>
</dbReference>
<dbReference type="GO" id="GO:0071526">
    <property type="term" value="P:semaphorin-plexin signaling pathway"/>
    <property type="evidence" value="ECO:0007669"/>
    <property type="project" value="TreeGrafter"/>
</dbReference>
<feature type="non-terminal residue" evidence="3">
    <location>
        <position position="170"/>
    </location>
</feature>
<dbReference type="EMBL" id="CAXKWB010026707">
    <property type="protein sequence ID" value="CAL4130455.1"/>
    <property type="molecule type" value="Genomic_DNA"/>
</dbReference>
<comment type="caution">
    <text evidence="1">Lacks conserved residue(s) required for the propagation of feature annotation.</text>
</comment>
<dbReference type="GO" id="GO:0005886">
    <property type="term" value="C:plasma membrane"/>
    <property type="evidence" value="ECO:0007669"/>
    <property type="project" value="TreeGrafter"/>
</dbReference>
<dbReference type="Pfam" id="PF01403">
    <property type="entry name" value="Sema"/>
    <property type="match status" value="1"/>
</dbReference>
<comment type="caution">
    <text evidence="3">The sequence shown here is derived from an EMBL/GenBank/DDBJ whole genome shotgun (WGS) entry which is preliminary data.</text>
</comment>
<dbReference type="GO" id="GO:0007411">
    <property type="term" value="P:axon guidance"/>
    <property type="evidence" value="ECO:0007669"/>
    <property type="project" value="TreeGrafter"/>
</dbReference>
<evidence type="ECO:0000313" key="4">
    <source>
        <dbReference type="Proteomes" id="UP001497623"/>
    </source>
</evidence>
<name>A0AAV2RMU5_MEGNR</name>
<feature type="domain" description="Sema" evidence="2">
    <location>
        <begin position="1"/>
        <end position="163"/>
    </location>
</feature>
<protein>
    <recommendedName>
        <fullName evidence="2">Sema domain-containing protein</fullName>
    </recommendedName>
</protein>
<feature type="non-terminal residue" evidence="3">
    <location>
        <position position="1"/>
    </location>
</feature>
<dbReference type="InterPro" id="IPR036352">
    <property type="entry name" value="Semap_dom_sf"/>
</dbReference>
<dbReference type="PANTHER" id="PTHR11036">
    <property type="entry name" value="SEMAPHORIN"/>
    <property type="match status" value="1"/>
</dbReference>
<dbReference type="GO" id="GO:0045499">
    <property type="term" value="F:chemorepellent activity"/>
    <property type="evidence" value="ECO:0007669"/>
    <property type="project" value="TreeGrafter"/>
</dbReference>
<evidence type="ECO:0000259" key="2">
    <source>
        <dbReference type="PROSITE" id="PS51004"/>
    </source>
</evidence>
<dbReference type="Gene3D" id="2.130.10.10">
    <property type="entry name" value="YVTN repeat-like/Quinoprotein amine dehydrogenase"/>
    <property type="match status" value="1"/>
</dbReference>
<accession>A0AAV2RMU5</accession>
<evidence type="ECO:0000256" key="1">
    <source>
        <dbReference type="PROSITE-ProRule" id="PRU00352"/>
    </source>
</evidence>
<dbReference type="Proteomes" id="UP001497623">
    <property type="component" value="Unassembled WGS sequence"/>
</dbReference>
<proteinExistence type="predicted"/>
<dbReference type="GO" id="GO:0030215">
    <property type="term" value="F:semaphorin receptor binding"/>
    <property type="evidence" value="ECO:0007669"/>
    <property type="project" value="InterPro"/>
</dbReference>
<dbReference type="AlphaFoldDB" id="A0AAV2RMU5"/>
<dbReference type="PROSITE" id="PS51004">
    <property type="entry name" value="SEMA"/>
    <property type="match status" value="1"/>
</dbReference>
<dbReference type="GO" id="GO:0030335">
    <property type="term" value="P:positive regulation of cell migration"/>
    <property type="evidence" value="ECO:0007669"/>
    <property type="project" value="TreeGrafter"/>
</dbReference>
<reference evidence="3 4" key="1">
    <citation type="submission" date="2024-05" db="EMBL/GenBank/DDBJ databases">
        <authorList>
            <person name="Wallberg A."/>
        </authorList>
    </citation>
    <scope>NUCLEOTIDE SEQUENCE [LARGE SCALE GENOMIC DNA]</scope>
</reference>
<dbReference type="InterPro" id="IPR015943">
    <property type="entry name" value="WD40/YVTN_repeat-like_dom_sf"/>
</dbReference>
<organism evidence="3 4">
    <name type="scientific">Meganyctiphanes norvegica</name>
    <name type="common">Northern krill</name>
    <name type="synonym">Thysanopoda norvegica</name>
    <dbReference type="NCBI Taxonomy" id="48144"/>
    <lineage>
        <taxon>Eukaryota</taxon>
        <taxon>Metazoa</taxon>
        <taxon>Ecdysozoa</taxon>
        <taxon>Arthropoda</taxon>
        <taxon>Crustacea</taxon>
        <taxon>Multicrustacea</taxon>
        <taxon>Malacostraca</taxon>
        <taxon>Eumalacostraca</taxon>
        <taxon>Eucarida</taxon>
        <taxon>Euphausiacea</taxon>
        <taxon>Euphausiidae</taxon>
        <taxon>Meganyctiphanes</taxon>
    </lineage>
</organism>
<gene>
    <name evidence="3" type="ORF">MNOR_LOCUS26562</name>
</gene>
<dbReference type="InterPro" id="IPR027231">
    <property type="entry name" value="Semaphorin"/>
</dbReference>
<sequence>VFDGHFKEQETMNSNWLPVHHSKVPKQQPGQCVNDSHTLSESHINFIEAHPLMDQAVPAFFGQPVMIKTSFRYRFSKLAVDPCVRIMGGGSIDVLFIATDVGVIFKVINAYSSISKMEIEPVIIEELHVSNRPIINLQLAKGPDDAHSKLIIITDIEVKSIELQRCAQAD</sequence>
<keyword evidence="4" id="KW-1185">Reference proteome</keyword>
<evidence type="ECO:0000313" key="3">
    <source>
        <dbReference type="EMBL" id="CAL4130455.1"/>
    </source>
</evidence>
<dbReference type="InterPro" id="IPR001627">
    <property type="entry name" value="Semap_dom"/>
</dbReference>